<proteinExistence type="predicted"/>
<protein>
    <submittedName>
        <fullName evidence="1">Type VI secretion system baseplate subunit TssK</fullName>
    </submittedName>
</protein>
<dbReference type="PANTHER" id="PTHR35566">
    <property type="entry name" value="BLR3599 PROTEIN"/>
    <property type="match status" value="1"/>
</dbReference>
<reference evidence="1 2" key="1">
    <citation type="submission" date="2020-06" db="EMBL/GenBank/DDBJ databases">
        <title>The endosymbiont of the kinetoplastid Bodo saltans is a Paracaedibacter-like alpha-proteobacterium possessing a putative toxin-antitoxin system.</title>
        <authorList>
            <person name="Midha S."/>
            <person name="Rigden D.J."/>
            <person name="Siozios S."/>
            <person name="Hurst G.D.D."/>
            <person name="Jackson A.P."/>
        </authorList>
    </citation>
    <scope>NUCLEOTIDE SEQUENCE [LARGE SCALE GENOMIC DNA]</scope>
    <source>
        <strain evidence="1">Lake Konstanz</strain>
    </source>
</reference>
<dbReference type="Proteomes" id="UP000594001">
    <property type="component" value="Chromosome"/>
</dbReference>
<dbReference type="InterPro" id="IPR010263">
    <property type="entry name" value="T6SS_TssK"/>
</dbReference>
<organism evidence="1 2">
    <name type="scientific">Candidatus Bodocaedibacter vickermanii</name>
    <dbReference type="NCBI Taxonomy" id="2741701"/>
    <lineage>
        <taxon>Bacteria</taxon>
        <taxon>Pseudomonadati</taxon>
        <taxon>Pseudomonadota</taxon>
        <taxon>Alphaproteobacteria</taxon>
        <taxon>Holosporales</taxon>
        <taxon>Candidatus Paracaedibacteraceae</taxon>
        <taxon>Candidatus Bodocaedibacter</taxon>
    </lineage>
</organism>
<evidence type="ECO:0000313" key="2">
    <source>
        <dbReference type="Proteomes" id="UP000594001"/>
    </source>
</evidence>
<name>A0A7L9RU59_9PROT</name>
<keyword evidence="2" id="KW-1185">Reference proteome</keyword>
<dbReference type="AlphaFoldDB" id="A0A7L9RU59"/>
<evidence type="ECO:0000313" key="1">
    <source>
        <dbReference type="EMBL" id="QOL20153.1"/>
    </source>
</evidence>
<dbReference type="Pfam" id="PF05936">
    <property type="entry name" value="T6SS_VasE"/>
    <property type="match status" value="1"/>
</dbReference>
<accession>A0A7L9RU59</accession>
<dbReference type="KEGG" id="pbal:CPBP_00934"/>
<dbReference type="NCBIfam" id="TIGR03353">
    <property type="entry name" value="VI_chp_4"/>
    <property type="match status" value="1"/>
</dbReference>
<dbReference type="PANTHER" id="PTHR35566:SF1">
    <property type="entry name" value="TYPE VI SECRETION SYSTEM BASEPLATE COMPONENT TSSK1"/>
    <property type="match status" value="1"/>
</dbReference>
<gene>
    <name evidence="1" type="ORF">CPBP_00934</name>
</gene>
<dbReference type="RefSeq" id="WP_350331707.1">
    <property type="nucleotide sequence ID" value="NZ_CP054719.1"/>
</dbReference>
<dbReference type="EMBL" id="CP054719">
    <property type="protein sequence ID" value="QOL20153.1"/>
    <property type="molecule type" value="Genomic_DNA"/>
</dbReference>
<sequence length="446" mass="50457">MIKDYRFKTDPIQWHEGMPLAPQHFQLNDHRYQSLFSFHVLNSGPYHWGVGELQIDALALSKGVFRLQKISGIMPDGAVIQYEENDQLPKLEIPLGEIDFKHQDTCSIYLALPAYAPGEPSAAGNVPRYISTAGDVVMDENGSFGDPTRVPRLAPNLYLIVGQTPSSKFVSFQMAEIAKVGGQYVLTTYVPPYLTLPKKEPLKKALEDLALEIRTKILYSLERYDAASDNPTNQHTQAILHTLIEALMPFETIVSAEGIHPFNLYLALVELASKISRLRLNLSHPPIFNIYDHNNIYEPFKITIDYVTKILDKMYDKVQTRTFQKKRGYFGLTLPTIWHSKTIILGMKKSAETSQATHQNWIENALIGTEKFAQSIIDRRIIGAVRRIVSPDEKSIINAPNDVVLVEVQIDPQFISLGEVLYVFNPSDVSSNRPTDIYHYVTINDI</sequence>